<protein>
    <submittedName>
        <fullName evidence="1">Uncharacterized protein</fullName>
    </submittedName>
</protein>
<gene>
    <name evidence="1" type="ORF">pFRL6_64</name>
</gene>
<reference evidence="1" key="1">
    <citation type="submission" date="2013-09" db="EMBL/GenBank/DDBJ databases">
        <title>Complete nucleotide sequence of Streptomyces linear plasmid pFRL6.</title>
        <authorList>
            <person name="Chen Z."/>
            <person name="Fang P."/>
            <person name="Qin Z."/>
        </authorList>
    </citation>
    <scope>NUCLEOTIDE SEQUENCE</scope>
    <source>
        <plasmid evidence="1">pFRL6</plasmid>
    </source>
</reference>
<dbReference type="AlphaFoldDB" id="V9Z9P6"/>
<dbReference type="EMBL" id="KF602051">
    <property type="protein sequence ID" value="AHE40151.1"/>
    <property type="molecule type" value="Genomic_DNA"/>
</dbReference>
<proteinExistence type="predicted"/>
<evidence type="ECO:0000313" key="1">
    <source>
        <dbReference type="EMBL" id="AHE40151.1"/>
    </source>
</evidence>
<organism evidence="1">
    <name type="scientific">Streptomyces sp. F12</name>
    <dbReference type="NCBI Taxonomy" id="1436084"/>
    <lineage>
        <taxon>Bacteria</taxon>
        <taxon>Bacillati</taxon>
        <taxon>Actinomycetota</taxon>
        <taxon>Actinomycetes</taxon>
        <taxon>Kitasatosporales</taxon>
        <taxon>Streptomycetaceae</taxon>
        <taxon>Streptomyces</taxon>
    </lineage>
</organism>
<dbReference type="RefSeq" id="WP_024127415.1">
    <property type="nucleotide sequence ID" value="NC_023286.1"/>
</dbReference>
<name>V9Z9P6_9ACTN</name>
<sequence>MGADISITGHITFDTAVPLEAISQDLEQLRRLEDDRQFALTCVTAEGGNAFALAGLEAGPQNMAGSHSVWDGTLTALSDIARRQRRTLHAEATWVSHPGPYRGSLVVDAGNRFHYVPDDEDTAAHHERSCDCFGSVPGRVRPEDVTDDPSVRIDEASAGPFTDHIVVCSLHGEVAALTSRSGAVDAREAHLLEKHIPQPVPLGQQAALDLLPMDLRYHIVQAAKQLGRVSCHLPGALALRIEARSHARSARQIIASLTDQASADVVGRLVDALIEQLVPIPGLDTHGSRR</sequence>
<keyword evidence="1" id="KW-0614">Plasmid</keyword>
<accession>V9Z9P6</accession>
<geneLocation type="plasmid" evidence="1">
    <name>pFRL6</name>
</geneLocation>